<dbReference type="NCBIfam" id="TIGR01494">
    <property type="entry name" value="ATPase_P-type"/>
    <property type="match status" value="2"/>
</dbReference>
<dbReference type="SFLD" id="SFLDF00027">
    <property type="entry name" value="p-type_atpase"/>
    <property type="match status" value="1"/>
</dbReference>
<feature type="transmembrane region" description="Helical" evidence="18">
    <location>
        <begin position="944"/>
        <end position="970"/>
    </location>
</feature>
<dbReference type="PANTHER" id="PTHR24093">
    <property type="entry name" value="CATION TRANSPORTING ATPASE"/>
    <property type="match status" value="1"/>
</dbReference>
<dbReference type="EC" id="7.2.2.10" evidence="2"/>
<proteinExistence type="predicted"/>
<evidence type="ECO:0000256" key="14">
    <source>
        <dbReference type="ARBA" id="ARBA00023065"/>
    </source>
</evidence>
<dbReference type="Gene3D" id="3.40.50.1000">
    <property type="entry name" value="HAD superfamily/HAD-like"/>
    <property type="match status" value="1"/>
</dbReference>
<dbReference type="SUPFAM" id="SSF81665">
    <property type="entry name" value="Calcium ATPase, transmembrane domain M"/>
    <property type="match status" value="1"/>
</dbReference>
<evidence type="ECO:0000256" key="18">
    <source>
        <dbReference type="SAM" id="Phobius"/>
    </source>
</evidence>
<dbReference type="PANTHER" id="PTHR24093:SF369">
    <property type="entry name" value="CALCIUM-TRANSPORTING ATPASE"/>
    <property type="match status" value="1"/>
</dbReference>
<evidence type="ECO:0000256" key="4">
    <source>
        <dbReference type="ARBA" id="ARBA00022554"/>
    </source>
</evidence>
<gene>
    <name evidence="22" type="ORF">LY90DRAFT_461398</name>
</gene>
<evidence type="ECO:0000256" key="11">
    <source>
        <dbReference type="ARBA" id="ARBA00022842"/>
    </source>
</evidence>
<dbReference type="STRING" id="1754190.A0A1Y2AVW2"/>
<dbReference type="GO" id="GO:0006874">
    <property type="term" value="P:intracellular calcium ion homeostasis"/>
    <property type="evidence" value="ECO:0007669"/>
    <property type="project" value="TreeGrafter"/>
</dbReference>
<dbReference type="Gene3D" id="1.20.1110.10">
    <property type="entry name" value="Calcium-transporting ATPase, transmembrane domain"/>
    <property type="match status" value="1"/>
</dbReference>
<feature type="transmembrane region" description="Helical" evidence="18">
    <location>
        <begin position="325"/>
        <end position="348"/>
    </location>
</feature>
<evidence type="ECO:0000256" key="7">
    <source>
        <dbReference type="ARBA" id="ARBA00022723"/>
    </source>
</evidence>
<dbReference type="GO" id="GO:0016887">
    <property type="term" value="F:ATP hydrolysis activity"/>
    <property type="evidence" value="ECO:0007669"/>
    <property type="project" value="InterPro"/>
</dbReference>
<dbReference type="Gene3D" id="3.40.1110.10">
    <property type="entry name" value="Calcium-transporting ATPase, cytoplasmic domain N"/>
    <property type="match status" value="1"/>
</dbReference>
<organism evidence="22 23">
    <name type="scientific">Neocallimastix californiae</name>
    <dbReference type="NCBI Taxonomy" id="1754190"/>
    <lineage>
        <taxon>Eukaryota</taxon>
        <taxon>Fungi</taxon>
        <taxon>Fungi incertae sedis</taxon>
        <taxon>Chytridiomycota</taxon>
        <taxon>Chytridiomycota incertae sedis</taxon>
        <taxon>Neocallimastigomycetes</taxon>
        <taxon>Neocallimastigales</taxon>
        <taxon>Neocallimastigaceae</taxon>
        <taxon>Neocallimastix</taxon>
    </lineage>
</organism>
<keyword evidence="4" id="KW-0926">Vacuole</keyword>
<keyword evidence="8" id="KW-0547">Nucleotide-binding</keyword>
<evidence type="ECO:0000256" key="15">
    <source>
        <dbReference type="ARBA" id="ARBA00023136"/>
    </source>
</evidence>
<keyword evidence="14" id="KW-0406">Ion transport</keyword>
<dbReference type="GO" id="GO:0005774">
    <property type="term" value="C:vacuolar membrane"/>
    <property type="evidence" value="ECO:0007669"/>
    <property type="project" value="UniProtKB-SubCell"/>
</dbReference>
<feature type="transmembrane region" description="Helical" evidence="18">
    <location>
        <begin position="163"/>
        <end position="184"/>
    </location>
</feature>
<dbReference type="FunFam" id="3.40.50.1000:FF:000001">
    <property type="entry name" value="Phospholipid-transporting ATPase IC"/>
    <property type="match status" value="1"/>
</dbReference>
<dbReference type="PROSITE" id="PS00154">
    <property type="entry name" value="ATPASE_E1_E2"/>
    <property type="match status" value="1"/>
</dbReference>
<evidence type="ECO:0000256" key="9">
    <source>
        <dbReference type="ARBA" id="ARBA00022837"/>
    </source>
</evidence>
<dbReference type="GO" id="GO:0005886">
    <property type="term" value="C:plasma membrane"/>
    <property type="evidence" value="ECO:0007669"/>
    <property type="project" value="TreeGrafter"/>
</dbReference>
<feature type="region of interest" description="Disordered" evidence="17">
    <location>
        <begin position="1194"/>
        <end position="1232"/>
    </location>
</feature>
<evidence type="ECO:0000256" key="6">
    <source>
        <dbReference type="ARBA" id="ARBA00022692"/>
    </source>
</evidence>
<dbReference type="GO" id="GO:0005524">
    <property type="term" value="F:ATP binding"/>
    <property type="evidence" value="ECO:0007669"/>
    <property type="project" value="UniProtKB-KW"/>
</dbReference>
<feature type="compositionally biased region" description="Basic and acidic residues" evidence="17">
    <location>
        <begin position="656"/>
        <end position="673"/>
    </location>
</feature>
<dbReference type="InterPro" id="IPR018303">
    <property type="entry name" value="ATPase_P-typ_P_site"/>
</dbReference>
<dbReference type="InterPro" id="IPR059000">
    <property type="entry name" value="ATPase_P-type_domA"/>
</dbReference>
<feature type="domain" description="Cation-transporting P-type ATPase N-terminal" evidence="21">
    <location>
        <begin position="105"/>
        <end position="145"/>
    </location>
</feature>
<sequence>MGKEGNEDNIEKEELIEKNPFAFTIDELYSLFDPKNLDLLEEYGGVNGLFIGLQSSPTFGLCSSESNNFEKCVTKEDCKVKKSSSEISLLPSYAENIHENQFCVRKKVFGENKVPPVKQTSLLRLMLEALSDKTMIMLCIAACVSLAIGIYQDTTSDDDEPKVHWVEGCAILVAVVIVVLVGSINDYNKEKRFRKLNEKKEDRMVKAFRDGQNTLISVYDVQVGDVLLLEPGDIICADGILIEYQNIRCDESSATGESDTIKKSLTEDPFIISGSKILEGMGKYIVTGVGVNSFHGRTMMGLRIEQEETPLQAKLNILAEQIAKIGALAALLMLIILIVKYIIITLATDYCEDDNCSFQKVFSQITNIVIAAITIIVVAVPEGLPLAVTLTLAFAATRMIKDNCLVRLIASCEIMGSATVICSDKTGTLTENKMTVVEAVYGRNVHVAGDNEIRNSPKILSNLYINNPVMQHGVLTGTELLKILLENISINSTAFENVDEETHQIVFIGSKTETALLNFCQKMGGDYMAYRESKYIKQIQTYPFSSERKSMTTLIEINLNAEGIEYSEPIYRVHIKGASEIVLGYCSHAMILPHPKDRQGEAINQEIDEKLMNDFNENVIRKFAENSLRTICLAYRDLTKSEYTAILERIRGEIEQEEKEKREAKEEAQRENNEVVEIQAESSEKHEIDDETLLSHPNALKYLLEKNLVCLAIVGIEDPVREGVPEAIKICQKAGVSVKMVTGDNIDTARSIARKCGIYTKGGIVMEGSEFRKLSSDEMDSVVSKLQVLARSSPLDKQLLVQHLKDIGETVAVTGDGTNDGPALKRADVGFSMGISGTEVAKEASSIVLMDDNFASIVKAMLWGRSVNDSVKKFIQFQLTVNVSAVLLAFISSVIDGNESGALTAIQLLWVNLIMDTLAALALATESPSIDLLDRPPTLRNAPLISIPMWKMIVGMAILQVIVGNVILFLGPKIMKFRELEKVGGIIKTNKNIKDYYNRNKARIGTSYSKFEKVIDDQKKTIKTMVFNTFVYMQVFNEINCRVITNELNVFKGIHKNAYFYCIFFFVAIAQFFIVQYGGTVFQTIKLSWWEFLICVGIGIFSLPFAAFLRLIPDKWLSIFFKNQDKVAPKPVNTTEIANSRTSLNSLDDRTTLKIFRAVRGGRLISLSSMNNLSGSQKLFSSNGSLNTIRNSRKSLNRGSNENINKSQSIVIDMPDSRPAAIDNEGETTNNP</sequence>
<feature type="region of interest" description="Disordered" evidence="17">
    <location>
        <begin position="656"/>
        <end position="688"/>
    </location>
</feature>
<dbReference type="Proteomes" id="UP000193920">
    <property type="component" value="Unassembled WGS sequence"/>
</dbReference>
<dbReference type="FunFam" id="3.40.50.1000:FF:000018">
    <property type="entry name" value="Calcium-transporting ATPase"/>
    <property type="match status" value="1"/>
</dbReference>
<feature type="compositionally biased region" description="Polar residues" evidence="17">
    <location>
        <begin position="1197"/>
        <end position="1210"/>
    </location>
</feature>
<keyword evidence="15 18" id="KW-0472">Membrane</keyword>
<dbReference type="SFLD" id="SFLDG00002">
    <property type="entry name" value="C1.7:_P-type_atpase_like"/>
    <property type="match status" value="1"/>
</dbReference>
<dbReference type="InterPro" id="IPR044492">
    <property type="entry name" value="P_typ_ATPase_HD_dom"/>
</dbReference>
<dbReference type="InterPro" id="IPR001757">
    <property type="entry name" value="P_typ_ATPase"/>
</dbReference>
<feature type="domain" description="P-type ATPase A" evidence="19">
    <location>
        <begin position="202"/>
        <end position="299"/>
    </location>
</feature>
<keyword evidence="11" id="KW-0460">Magnesium</keyword>
<evidence type="ECO:0000259" key="21">
    <source>
        <dbReference type="Pfam" id="PF00690"/>
    </source>
</evidence>
<dbReference type="SUPFAM" id="SSF81660">
    <property type="entry name" value="Metal cation-transporting ATPase, ATP-binding domain N"/>
    <property type="match status" value="1"/>
</dbReference>
<keyword evidence="3" id="KW-0813">Transport</keyword>
<dbReference type="SUPFAM" id="SSF56784">
    <property type="entry name" value="HAD-like"/>
    <property type="match status" value="1"/>
</dbReference>
<feature type="domain" description="Cation-transporting P-type ATPase C-terminal" evidence="20">
    <location>
        <begin position="902"/>
        <end position="1111"/>
    </location>
</feature>
<keyword evidence="23" id="KW-1185">Reference proteome</keyword>
<dbReference type="GO" id="GO:0005388">
    <property type="term" value="F:P-type calcium transporter activity"/>
    <property type="evidence" value="ECO:0007669"/>
    <property type="project" value="UniProtKB-EC"/>
</dbReference>
<evidence type="ECO:0000256" key="12">
    <source>
        <dbReference type="ARBA" id="ARBA00022967"/>
    </source>
</evidence>
<accession>A0A1Y2AVW2</accession>
<dbReference type="SUPFAM" id="SSF81653">
    <property type="entry name" value="Calcium ATPase, transduction domain A"/>
    <property type="match status" value="1"/>
</dbReference>
<keyword evidence="7" id="KW-0479">Metal-binding</keyword>
<evidence type="ECO:0000259" key="20">
    <source>
        <dbReference type="Pfam" id="PF00689"/>
    </source>
</evidence>
<dbReference type="FunFam" id="2.70.150.10:FF:000028">
    <property type="entry name" value="Calcium-transporting ATPase"/>
    <property type="match status" value="1"/>
</dbReference>
<evidence type="ECO:0000313" key="23">
    <source>
        <dbReference type="Proteomes" id="UP000193920"/>
    </source>
</evidence>
<protein>
    <recommendedName>
        <fullName evidence="16">Calcium-transporting ATPase 2</fullName>
        <ecNumber evidence="2">7.2.2.10</ecNumber>
    </recommendedName>
</protein>
<dbReference type="Pfam" id="PF00690">
    <property type="entry name" value="Cation_ATPase_N"/>
    <property type="match status" value="1"/>
</dbReference>
<comment type="subcellular location">
    <subcellularLocation>
        <location evidence="1">Vacuole membrane</location>
        <topology evidence="1">Multi-pass membrane protein</topology>
    </subcellularLocation>
</comment>
<feature type="transmembrane region" description="Helical" evidence="18">
    <location>
        <begin position="1089"/>
        <end position="1112"/>
    </location>
</feature>
<reference evidence="22 23" key="1">
    <citation type="submission" date="2016-08" db="EMBL/GenBank/DDBJ databases">
        <title>A Parts List for Fungal Cellulosomes Revealed by Comparative Genomics.</title>
        <authorList>
            <consortium name="DOE Joint Genome Institute"/>
            <person name="Haitjema C.H."/>
            <person name="Gilmore S.P."/>
            <person name="Henske J.K."/>
            <person name="Solomon K.V."/>
            <person name="De Groot R."/>
            <person name="Kuo A."/>
            <person name="Mondo S.J."/>
            <person name="Salamov A.A."/>
            <person name="Labutti K."/>
            <person name="Zhao Z."/>
            <person name="Chiniquy J."/>
            <person name="Barry K."/>
            <person name="Brewer H.M."/>
            <person name="Purvine S.O."/>
            <person name="Wright A.T."/>
            <person name="Boxma B."/>
            <person name="Van Alen T."/>
            <person name="Hackstein J.H."/>
            <person name="Baker S.E."/>
            <person name="Grigoriev I.V."/>
            <person name="O'Malley M.A."/>
        </authorList>
    </citation>
    <scope>NUCLEOTIDE SEQUENCE [LARGE SCALE GENOMIC DNA]</scope>
    <source>
        <strain evidence="22 23">G1</strain>
    </source>
</reference>
<feature type="transmembrane region" description="Helical" evidence="18">
    <location>
        <begin position="134"/>
        <end position="151"/>
    </location>
</feature>
<keyword evidence="5" id="KW-0109">Calcium transport</keyword>
<evidence type="ECO:0000256" key="2">
    <source>
        <dbReference type="ARBA" id="ARBA00012790"/>
    </source>
</evidence>
<dbReference type="InterPro" id="IPR006068">
    <property type="entry name" value="ATPase_P-typ_cation-transptr_C"/>
</dbReference>
<evidence type="ECO:0000256" key="5">
    <source>
        <dbReference type="ARBA" id="ARBA00022568"/>
    </source>
</evidence>
<keyword evidence="9" id="KW-0106">Calcium</keyword>
<dbReference type="GO" id="GO:0046872">
    <property type="term" value="F:metal ion binding"/>
    <property type="evidence" value="ECO:0007669"/>
    <property type="project" value="UniProtKB-KW"/>
</dbReference>
<evidence type="ECO:0000256" key="17">
    <source>
        <dbReference type="SAM" id="MobiDB-lite"/>
    </source>
</evidence>
<keyword evidence="6 18" id="KW-0812">Transmembrane</keyword>
<dbReference type="InterPro" id="IPR023298">
    <property type="entry name" value="ATPase_P-typ_TM_dom_sf"/>
</dbReference>
<evidence type="ECO:0000256" key="1">
    <source>
        <dbReference type="ARBA" id="ARBA00004128"/>
    </source>
</evidence>
<dbReference type="EMBL" id="MCOG01000200">
    <property type="protein sequence ID" value="ORY26626.1"/>
    <property type="molecule type" value="Genomic_DNA"/>
</dbReference>
<dbReference type="SFLD" id="SFLDS00003">
    <property type="entry name" value="Haloacid_Dehalogenase"/>
    <property type="match status" value="1"/>
</dbReference>
<dbReference type="InterPro" id="IPR023299">
    <property type="entry name" value="ATPase_P-typ_cyto_dom_N"/>
</dbReference>
<dbReference type="PRINTS" id="PR00119">
    <property type="entry name" value="CATATPASE"/>
</dbReference>
<dbReference type="InterPro" id="IPR008250">
    <property type="entry name" value="ATPase_P-typ_transduc_dom_A_sf"/>
</dbReference>
<keyword evidence="10" id="KW-0067">ATP-binding</keyword>
<evidence type="ECO:0000313" key="22">
    <source>
        <dbReference type="EMBL" id="ORY26626.1"/>
    </source>
</evidence>
<evidence type="ECO:0000256" key="8">
    <source>
        <dbReference type="ARBA" id="ARBA00022741"/>
    </source>
</evidence>
<feature type="transmembrane region" description="Helical" evidence="18">
    <location>
        <begin position="1058"/>
        <end position="1077"/>
    </location>
</feature>
<dbReference type="InterPro" id="IPR036412">
    <property type="entry name" value="HAD-like_sf"/>
</dbReference>
<evidence type="ECO:0000256" key="13">
    <source>
        <dbReference type="ARBA" id="ARBA00022989"/>
    </source>
</evidence>
<name>A0A1Y2AVW2_9FUNG</name>
<evidence type="ECO:0000256" key="10">
    <source>
        <dbReference type="ARBA" id="ARBA00022840"/>
    </source>
</evidence>
<keyword evidence="12" id="KW-1278">Translocase</keyword>
<feature type="transmembrane region" description="Helical" evidence="18">
    <location>
        <begin position="368"/>
        <end position="392"/>
    </location>
</feature>
<evidence type="ECO:0000256" key="3">
    <source>
        <dbReference type="ARBA" id="ARBA00022448"/>
    </source>
</evidence>
<dbReference type="OrthoDB" id="3352408at2759"/>
<dbReference type="AlphaFoldDB" id="A0A1Y2AVW2"/>
<dbReference type="InterPro" id="IPR023214">
    <property type="entry name" value="HAD_sf"/>
</dbReference>
<evidence type="ECO:0000259" key="19">
    <source>
        <dbReference type="Pfam" id="PF00122"/>
    </source>
</evidence>
<comment type="caution">
    <text evidence="22">The sequence shown here is derived from an EMBL/GenBank/DDBJ whole genome shotgun (WGS) entry which is preliminary data.</text>
</comment>
<dbReference type="Pfam" id="PF00122">
    <property type="entry name" value="E1-E2_ATPase"/>
    <property type="match status" value="1"/>
</dbReference>
<evidence type="ECO:0000256" key="16">
    <source>
        <dbReference type="ARBA" id="ARBA00067965"/>
    </source>
</evidence>
<keyword evidence="13 18" id="KW-1133">Transmembrane helix</keyword>
<dbReference type="Gene3D" id="2.70.150.10">
    <property type="entry name" value="Calcium-transporting ATPase, cytoplasmic transduction domain A"/>
    <property type="match status" value="1"/>
</dbReference>
<dbReference type="InterPro" id="IPR004014">
    <property type="entry name" value="ATPase_P-typ_cation-transptr_N"/>
</dbReference>
<dbReference type="Pfam" id="PF00689">
    <property type="entry name" value="Cation_ATPase_C"/>
    <property type="match status" value="1"/>
</dbReference>
<dbReference type="Pfam" id="PF13246">
    <property type="entry name" value="Cation_ATPase"/>
    <property type="match status" value="1"/>
</dbReference>